<dbReference type="PROSITE" id="PS50853">
    <property type="entry name" value="FN3"/>
    <property type="match status" value="3"/>
</dbReference>
<dbReference type="PROSITE" id="PS00108">
    <property type="entry name" value="PROTEIN_KINASE_ST"/>
    <property type="match status" value="1"/>
</dbReference>
<evidence type="ECO:0000259" key="11">
    <source>
        <dbReference type="PROSITE" id="PS50835"/>
    </source>
</evidence>
<dbReference type="SUPFAM" id="SSF56112">
    <property type="entry name" value="Protein kinase-like (PK-like)"/>
    <property type="match status" value="1"/>
</dbReference>
<evidence type="ECO:0000259" key="12">
    <source>
        <dbReference type="PROSITE" id="PS50853"/>
    </source>
</evidence>
<dbReference type="Gene3D" id="2.60.40.10">
    <property type="entry name" value="Immunoglobulins"/>
    <property type="match status" value="14"/>
</dbReference>
<gene>
    <name evidence="13" type="ORF">OCTVUL_1B008145</name>
</gene>
<feature type="domain" description="Ig-like" evidence="11">
    <location>
        <begin position="1909"/>
        <end position="1995"/>
    </location>
</feature>
<feature type="compositionally biased region" description="Basic and acidic residues" evidence="9">
    <location>
        <begin position="1125"/>
        <end position="1144"/>
    </location>
</feature>
<evidence type="ECO:0000256" key="2">
    <source>
        <dbReference type="ARBA" id="ARBA00006692"/>
    </source>
</evidence>
<dbReference type="Gene3D" id="1.10.510.10">
    <property type="entry name" value="Transferase(Phosphotransferase) domain 1"/>
    <property type="match status" value="1"/>
</dbReference>
<feature type="compositionally biased region" description="Polar residues" evidence="9">
    <location>
        <begin position="3205"/>
        <end position="3218"/>
    </location>
</feature>
<feature type="region of interest" description="Disordered" evidence="9">
    <location>
        <begin position="3428"/>
        <end position="3493"/>
    </location>
</feature>
<keyword evidence="13" id="KW-0418">Kinase</keyword>
<protein>
    <submittedName>
        <fullName evidence="13">-associated kinase 2,Obscurin,Myosin light chain kinase 3,Death-associated kinase 1,Death-associated kinase</fullName>
    </submittedName>
</protein>
<dbReference type="FunFam" id="1.10.510.10:FF:000571">
    <property type="entry name" value="Maternal embryonic leucine zipper kinase"/>
    <property type="match status" value="1"/>
</dbReference>
<name>A0AA36EYL5_OCTVU</name>
<dbReference type="FunFam" id="2.60.40.10:FF:000031">
    <property type="entry name" value="Myosin-binding protein C, slow type"/>
    <property type="match status" value="1"/>
</dbReference>
<dbReference type="GO" id="GO:0060298">
    <property type="term" value="P:positive regulation of sarcomere organization"/>
    <property type="evidence" value="ECO:0007669"/>
    <property type="project" value="UniProtKB-ARBA"/>
</dbReference>
<feature type="region of interest" description="Disordered" evidence="9">
    <location>
        <begin position="1432"/>
        <end position="1455"/>
    </location>
</feature>
<dbReference type="Gene3D" id="3.30.200.20">
    <property type="entry name" value="Phosphorylase Kinase, domain 1"/>
    <property type="match status" value="1"/>
</dbReference>
<feature type="domain" description="Ig-like" evidence="11">
    <location>
        <begin position="3942"/>
        <end position="4025"/>
    </location>
</feature>
<evidence type="ECO:0000313" key="13">
    <source>
        <dbReference type="EMBL" id="CAI9718069.1"/>
    </source>
</evidence>
<feature type="domain" description="Fibronectin type-III" evidence="12">
    <location>
        <begin position="131"/>
        <end position="229"/>
    </location>
</feature>
<feature type="domain" description="Ig-like" evidence="11">
    <location>
        <begin position="233"/>
        <end position="321"/>
    </location>
</feature>
<feature type="domain" description="Ig-like" evidence="11">
    <location>
        <begin position="1460"/>
        <end position="1548"/>
    </location>
</feature>
<feature type="region of interest" description="Disordered" evidence="9">
    <location>
        <begin position="1125"/>
        <end position="1157"/>
    </location>
</feature>
<dbReference type="SMART" id="SM00220">
    <property type="entry name" value="S_TKc"/>
    <property type="match status" value="1"/>
</dbReference>
<dbReference type="EMBL" id="OX597815">
    <property type="protein sequence ID" value="CAI9718069.1"/>
    <property type="molecule type" value="Genomic_DNA"/>
</dbReference>
<dbReference type="InterPro" id="IPR000719">
    <property type="entry name" value="Prot_kinase_dom"/>
</dbReference>
<feature type="domain" description="Fibronectin type-III" evidence="12">
    <location>
        <begin position="424"/>
        <end position="514"/>
    </location>
</feature>
<feature type="compositionally biased region" description="Low complexity" evidence="9">
    <location>
        <begin position="3854"/>
        <end position="3882"/>
    </location>
</feature>
<comment type="similarity">
    <text evidence="2">Belongs to the protein kinase superfamily. CAMK Ser/Thr protein kinase family.</text>
</comment>
<dbReference type="PANTHER" id="PTHR47633:SF7">
    <property type="entry name" value="TITIN HOMOLOG"/>
    <property type="match status" value="1"/>
</dbReference>
<feature type="region of interest" description="Disordered" evidence="9">
    <location>
        <begin position="3505"/>
        <end position="3631"/>
    </location>
</feature>
<dbReference type="InterPro" id="IPR003598">
    <property type="entry name" value="Ig_sub2"/>
</dbReference>
<dbReference type="InterPro" id="IPR008271">
    <property type="entry name" value="Ser/Thr_kinase_AS"/>
</dbReference>
<feature type="compositionally biased region" description="Low complexity" evidence="9">
    <location>
        <begin position="3827"/>
        <end position="3846"/>
    </location>
</feature>
<keyword evidence="5 8" id="KW-0547">Nucleotide-binding</keyword>
<feature type="region of interest" description="Disordered" evidence="9">
    <location>
        <begin position="941"/>
        <end position="1001"/>
    </location>
</feature>
<feature type="region of interest" description="Disordered" evidence="9">
    <location>
        <begin position="3325"/>
        <end position="3356"/>
    </location>
</feature>
<feature type="region of interest" description="Disordered" evidence="9">
    <location>
        <begin position="3651"/>
        <end position="3674"/>
    </location>
</feature>
<dbReference type="PANTHER" id="PTHR47633">
    <property type="entry name" value="IMMUNOGLOBULIN"/>
    <property type="match status" value="1"/>
</dbReference>
<dbReference type="GO" id="GO:0005524">
    <property type="term" value="F:ATP binding"/>
    <property type="evidence" value="ECO:0007669"/>
    <property type="project" value="UniProtKB-UniRule"/>
</dbReference>
<evidence type="ECO:0000256" key="5">
    <source>
        <dbReference type="ARBA" id="ARBA00022741"/>
    </source>
</evidence>
<dbReference type="PROSITE" id="PS50011">
    <property type="entry name" value="PROTEIN_KINASE_DOM"/>
    <property type="match status" value="1"/>
</dbReference>
<dbReference type="Proteomes" id="UP001162480">
    <property type="component" value="Chromosome 2"/>
</dbReference>
<organism evidence="13 14">
    <name type="scientific">Octopus vulgaris</name>
    <name type="common">Common octopus</name>
    <dbReference type="NCBI Taxonomy" id="6645"/>
    <lineage>
        <taxon>Eukaryota</taxon>
        <taxon>Metazoa</taxon>
        <taxon>Spiralia</taxon>
        <taxon>Lophotrochozoa</taxon>
        <taxon>Mollusca</taxon>
        <taxon>Cephalopoda</taxon>
        <taxon>Coleoidea</taxon>
        <taxon>Octopodiformes</taxon>
        <taxon>Octopoda</taxon>
        <taxon>Incirrata</taxon>
        <taxon>Octopodidae</taxon>
        <taxon>Octopus</taxon>
    </lineage>
</organism>
<feature type="domain" description="Ig-like" evidence="11">
    <location>
        <begin position="881"/>
        <end position="955"/>
    </location>
</feature>
<evidence type="ECO:0000256" key="6">
    <source>
        <dbReference type="ARBA" id="ARBA00022840"/>
    </source>
</evidence>
<feature type="domain" description="Ig-like" evidence="11">
    <location>
        <begin position="1333"/>
        <end position="1422"/>
    </location>
</feature>
<feature type="region of interest" description="Disordered" evidence="9">
    <location>
        <begin position="3172"/>
        <end position="3227"/>
    </location>
</feature>
<evidence type="ECO:0000256" key="3">
    <source>
        <dbReference type="ARBA" id="ARBA00022490"/>
    </source>
</evidence>
<dbReference type="PRINTS" id="PR00014">
    <property type="entry name" value="FNTYPEIII"/>
</dbReference>
<feature type="binding site" evidence="8">
    <location>
        <position position="576"/>
    </location>
    <ligand>
        <name>ATP</name>
        <dbReference type="ChEBI" id="CHEBI:30616"/>
    </ligand>
</feature>
<evidence type="ECO:0000256" key="4">
    <source>
        <dbReference type="ARBA" id="ARBA00022737"/>
    </source>
</evidence>
<accession>A0AA36EYL5</accession>
<feature type="compositionally biased region" description="Basic and acidic residues" evidence="9">
    <location>
        <begin position="3749"/>
        <end position="3768"/>
    </location>
</feature>
<feature type="compositionally biased region" description="Basic and acidic residues" evidence="9">
    <location>
        <begin position="2155"/>
        <end position="2165"/>
    </location>
</feature>
<keyword evidence="14" id="KW-1185">Reference proteome</keyword>
<dbReference type="SMART" id="SM00409">
    <property type="entry name" value="IG"/>
    <property type="match status" value="10"/>
</dbReference>
<dbReference type="InterPro" id="IPR013098">
    <property type="entry name" value="Ig_I-set"/>
</dbReference>
<dbReference type="SUPFAM" id="SSF48726">
    <property type="entry name" value="Immunoglobulin"/>
    <property type="match status" value="10"/>
</dbReference>
<dbReference type="InterPro" id="IPR013783">
    <property type="entry name" value="Ig-like_fold"/>
</dbReference>
<dbReference type="Pfam" id="PF00041">
    <property type="entry name" value="fn3"/>
    <property type="match status" value="2"/>
</dbReference>
<dbReference type="InterPro" id="IPR017441">
    <property type="entry name" value="Protein_kinase_ATP_BS"/>
</dbReference>
<feature type="compositionally biased region" description="Polar residues" evidence="9">
    <location>
        <begin position="1145"/>
        <end position="1157"/>
    </location>
</feature>
<feature type="domain" description="Protein kinase" evidence="10">
    <location>
        <begin position="547"/>
        <end position="801"/>
    </location>
</feature>
<comment type="subcellular location">
    <subcellularLocation>
        <location evidence="1">Cytoplasm</location>
    </subcellularLocation>
</comment>
<feature type="compositionally biased region" description="Low complexity" evidence="9">
    <location>
        <begin position="3893"/>
        <end position="3902"/>
    </location>
</feature>
<evidence type="ECO:0000256" key="9">
    <source>
        <dbReference type="SAM" id="MobiDB-lite"/>
    </source>
</evidence>
<dbReference type="InterPro" id="IPR036116">
    <property type="entry name" value="FN3_sf"/>
</dbReference>
<feature type="domain" description="Ig-like" evidence="11">
    <location>
        <begin position="325"/>
        <end position="417"/>
    </location>
</feature>
<dbReference type="FunFam" id="2.60.40.10:FF:000107">
    <property type="entry name" value="Myosin, light chain kinase a"/>
    <property type="match status" value="4"/>
</dbReference>
<feature type="region of interest" description="Disordered" evidence="9">
    <location>
        <begin position="3719"/>
        <end position="3912"/>
    </location>
</feature>
<dbReference type="InterPro" id="IPR003599">
    <property type="entry name" value="Ig_sub"/>
</dbReference>
<feature type="region of interest" description="Disordered" evidence="9">
    <location>
        <begin position="2993"/>
        <end position="3021"/>
    </location>
</feature>
<keyword evidence="7" id="KW-0393">Immunoglobulin domain</keyword>
<feature type="compositionally biased region" description="Polar residues" evidence="9">
    <location>
        <begin position="3182"/>
        <end position="3193"/>
    </location>
</feature>
<evidence type="ECO:0000256" key="1">
    <source>
        <dbReference type="ARBA" id="ARBA00004496"/>
    </source>
</evidence>
<feature type="compositionally biased region" description="Basic and acidic residues" evidence="9">
    <location>
        <begin position="3444"/>
        <end position="3484"/>
    </location>
</feature>
<feature type="compositionally biased region" description="Basic and acidic residues" evidence="9">
    <location>
        <begin position="3883"/>
        <end position="3892"/>
    </location>
</feature>
<keyword evidence="13" id="KW-0808">Transferase</keyword>
<keyword evidence="6 8" id="KW-0067">ATP-binding</keyword>
<sequence length="4038" mass="456387">MSLWVATREHETSTGCGRKIAVVRQQEIEPPPPPENIVVDDVNYDSVTLSWKEPRNASVTSYLLEIKHIERKFWKKEARLPPYMLHYQLKNLSDDDILLVRVSASNQYGTSEPCTLTSPIHIKFRTRVPLAPSKCPEVIRFGESSIKMSWDVPLDDGGFSIIGYQIEKTERAGNFWTIVNEVPVTDTKYIVENLQENSTYHFRVRAINSVGLSDPSPSTLLILFKIKEVNEPPYFKDEIQDICVEWGKSAEFSCEVVGIPTPNITWYKSCCQIFNGRKHKIDTVGNEQLLTINNVDYDDSGDIECRAKNKVGSACSKGKLDVYAPAKVKLSDYYKKGLRYFEGDTMKISIQFFGKPRPVILWSKDGKTIKNNRHTCIRNLEKYTTLVVQKVSKADAGVYHLYVNNLHGNDSVDIPITIIGKPKTPGKPTVTNVTNHSIEICWPESTTETSTNGYIIEKCDLVTGIWRYAMSTNTCQATINYSERNKKYKFRVRAENALGVSEPSKHCEILIKEEVKEKTSSDELYDSNKEDKSLDTDRIIGGVLSKYIIYEELGRGAFGVVHRAVERATGKVWAAKFIKCRPHEKEAVEHEIYIMNCLHHRKLLQLHEAFEQPGEIVMILEFLSGGELFDRLISNDYTFTEEDCISYMRQICQGVQHMHHKNIIHLDLKPENVMCVTKDSTGIKLIDFGLAQKIEDGKSIKVLFGTAEFCSPEIINFESVSFSSDMWSLGVVAYVLLSGYSPFAGDDDQETFAYINNIDYDFDDEAWENVSEIAKDFIANLLVKDKRERMTIDEALNHPWLNPQKKLAPGQMDSGYEQITKKTELPTENHKEYLERTRNKDKDFDLLPIGCLAHESAIFRREGDFGVLPRELVMEMPECAPEIVEPLVNMCSYEDSSVHLKCIITGKPEPSTTWYKSSHEDITRYRSGHEDINRYKSSHEDITRYRSSHDDSKRYKSSHEDVNRYKSSLEDSNRYKSSLDDTNRYKSGLEDTNKYKSSLDDTNRYKSSLEDTSRYKSSLDDTSRYKSSLEDTSRYKSSLNDTSRYKSSLEDTSRYKSSLDDTSRYLSSLDDTSRYKSSLDDTSRYLSSLDDTSRYKSSLDDTSRYLSSLDDTNRYKSSLEDTTRYKSSVEDTTRYKSSHEDISRYKSSNEIASSRRSKVSYSDNVSSMYLTDLDLTDAGSYSSKATNKYGTTHTSSSFDIQGVRHRRKKKEDLETETRFITYDGTQVDPLSPPVILLPLVDEYRNIGESVTFSITVRSQSDVEVTWSHNEDIIQPSSKYSISKEHDVYYLSISDLNPNDAGCWRCLAINYYGQAQTACELTVYNYTLERYRAPKFLQGLHNIVVSEGASVKFRCKISAHPEGKIIWFKNRQPIKDDNVYKISEESSEIFSLFINEVIREDIGFYMCQAINQAGSSSSEAKLSVETQEKPLSLLERNPLSKEHSQPPEDDEEEQPKYTCMPEFTTKLKNKLAQVDNPIRLSCSVSGVPDPTIQWYKNGEKIHNGLTYVIKNSSGLLTLDIPCVSSKDEGQYVCEASNSHGTVSCSSTISLQGSNRSLSKISDYETPVFLDTPLCCTAACGEDAMFNCVATGHPSPSFKWSKDGINVEDNRRCQVFVDNHGGCRLIIHKVEENDSGLYSCTAHNSAGRTTCSTRLRIVGVSATHSRQTSQERSYSLQKFEKAPDLDVADRMLTPGQPPYFTMMLAKKIELNEGEKLRLDCSIEGIPSPVITWQKGVRQLTYDARHRIIAYGTLQTLEIPAVMITDRGEYIVRAANVFGIIETSCSVTVNKKSKKGYDRQYNKMKGSVSRRSASTEEDTTKLQAPFFVKHLPHTIDVIEGTDVRLDCVVKTQKPVPQIEVTSDRQTIEGGVKSASQTVEPAEKMTPSHVSDYKVTTSAAAAPCSGEEREIDPSFTQKFDDIVVTEGDDAVLECKTSGESDVRWLKDGEALSSSDHITIVCKGGLHQLHIHKCTGDDEAIYTCISSAGGKSASCMAMLSTKRNRESLFDSSYGEDLFKRWEIRLYGESYSRPERHSPQRSPERERRYRSSSQESDRHSRYSRYSESPYNRYPSYGGGSKERYSRYDRFRRSESYDLSQRSESHDQYRRSESFDLGSDYDARYDDNFRRNLRRRTSDSDYSIDTDDETKPWSMRGRHHEKREEKYSKETTDPTSPRPYDELDSTSRTTRETLEQKLQVKETKRISDKSIESVEEKYSALTKSLFADSAGSKETTTDRTEYISSSKEYKTDSIGMEEDKKLEFQDVSYDSSHQKYKLSYETESSDVFVDTEVPTKKVTETPEKVTDVPTEVPEKAADIPVEVPEKVVDVPADVPEKIVDISVEVPEKVADIPIEVPEKVADIPVEVPEKIVDISVEVPEKVADIPTEVPEKVADIPVEVPEKIVDISVEVPEKVVDIPTEIPEKVADVPTEEPEKIVDISFEIPEAVAEIPVEVPEKASDIPVEVFEKVADVPTEEPEKVADVPTEKAAEITVEEPEKAVDISFEIPETVADIPTELPEKVTDVPAEVPEKAPEVSTDVAEKTADAPTNIAETITDVHVEVREEISEVSTDVAEKTADAPTDIAETITDVHFEVSEEISEVSTDVAEKVHDTPSDMHETVSEVITTNSSEKITDVSTEITEVFEVTTEVTERKSEISTDITEETTSVSADVTELESDIVADVANKEPETITVISETITNVIEKRSNIDTEETGKEVDFSFTVSEENVQVGEKGDVGVTEERTVVVDKQDQEQCFSIAVSDENVNIVSDVTEGQDGKVHMTTEDQEITVEFDSDKFGQLQSEVTVEGVREKTETVTESYGVETEVKTEKVDIISGEGTHIEVPDTKDVKVVDVHTEVHQQHGGLLTEDEAKEGGVHEEVSYQKTEVYTEKGADGSTKTTEVTSTITEKGSEGSSQTTEVITTTTTKTVKGKYESSEMEGTASEVLSSEVQVEQFDDSVEKEIPNGAESVLVEVKTGLSISPERQQTFSFDFVQDAQGEMESVAGASSSTVEQSFTTETFTENGTEREVTLSHDKEVIIEEYETFSIPPGQNIFVENKSQIEQLCELSEEKRKEIIDSSEREFSLLEQTPDTKLKYTTKSEQENTEYGQWDISEKLVKDGVINTDEALNEKYQQLNQKIEGKQKDHEIISASDDSLTFDNKTGVVSSSLAAAAVHEEKLDTSTKTELHQSEATGEYSNYISSDKEREKPLITDLQSDIGSKSVTESQEVEEINKQRMSEISDIHKEEISRKDVEDFAESFVHKIIEEEMKEKSSSTDSSTSKLTKDLKTETGPSDGLAKDNAFEQTATIVNVEPDEELGKVTKDVDKKLKQEYTVEMPVSPDQRNLSVNENISNESQSTFKYEETKLMKDERTVHTGSPVIEEMVSPFDQSEEVHRGIVEEPDEERVVSKSSKKENVFFDTNDFELSNICQDVSKDEVKKITDTPQPPISKDFSDNQEYTKQELDSNRGVQKEETDYKSTEVREKLEFRESPSDSSSKKAAFIHHEDSCEFGFDSETASTDDAADTQFSSSKSRLMYSRRTVQSSDLDNKGYERSFDEVSGVSSTDDLEMNEDASASKFYRRRTFQRQNTDDQLEEDQCYTERPFESWSTSEHYETGRKSYKLGGNIGKEDLPSESDGVWTRKPIFSEDSLSYVSEQASISSESFRGIDTESNRTSSLERQLSEDETFFLRQTSIDSDRLNYQFPDDVNISQRQKFDPEEFFYRQISEDAAYDKQTSKERHSDQRQISEDTSYQRQSSEDAGIRKKQEVKDIEHQSSESSEPSDSQTRHLHRESEDYSVVTKKEYEADGEEEIDESHRTKHLDTAEQSVTEKSETITTTEKSVKESSQITTSTESSEHSKTTTEGGQSPEQQSSRKSKSQSPSQVVASSESTERSKKTTEGSRSPEQPSSRKSKSQSPMPQDAYQIEQLLRAARIKSPTMEEILKDRQFPPVFVKELPRLLEAKIGEDAKMTCVIRYIVKVEWKKMGKKIEKDKRRRMITDDSGNLTLHIKNVQNSDSGIYSCIATESDGTITETQCVLIVRGKKE</sequence>
<keyword evidence="3" id="KW-0963">Cytoplasm</keyword>
<feature type="domain" description="Ig-like" evidence="11">
    <location>
        <begin position="1696"/>
        <end position="1785"/>
    </location>
</feature>
<dbReference type="FunFam" id="2.60.40.10:FF:000056">
    <property type="entry name" value="twitchin isoform X4"/>
    <property type="match status" value="1"/>
</dbReference>
<feature type="region of interest" description="Disordered" evidence="9">
    <location>
        <begin position="2026"/>
        <end position="2080"/>
    </location>
</feature>
<dbReference type="InterPro" id="IPR007110">
    <property type="entry name" value="Ig-like_dom"/>
</dbReference>
<reference evidence="13" key="1">
    <citation type="submission" date="2023-08" db="EMBL/GenBank/DDBJ databases">
        <authorList>
            <person name="Alioto T."/>
            <person name="Alioto T."/>
            <person name="Gomez Garrido J."/>
        </authorList>
    </citation>
    <scope>NUCLEOTIDE SEQUENCE</scope>
</reference>
<feature type="compositionally biased region" description="Basic and acidic residues" evidence="9">
    <location>
        <begin position="3723"/>
        <end position="3740"/>
    </location>
</feature>
<feature type="domain" description="Ig-like" evidence="11">
    <location>
        <begin position="1565"/>
        <end position="1654"/>
    </location>
</feature>
<feature type="domain" description="Ig-like" evidence="11">
    <location>
        <begin position="1232"/>
        <end position="1321"/>
    </location>
</feature>
<evidence type="ECO:0000256" key="8">
    <source>
        <dbReference type="PROSITE-ProRule" id="PRU10141"/>
    </source>
</evidence>
<feature type="domain" description="Fibronectin type-III" evidence="12">
    <location>
        <begin position="33"/>
        <end position="125"/>
    </location>
</feature>
<feature type="region of interest" description="Disordered" evidence="9">
    <location>
        <begin position="1866"/>
        <end position="1886"/>
    </location>
</feature>
<keyword evidence="4" id="KW-0677">Repeat</keyword>
<dbReference type="GO" id="GO:0004672">
    <property type="term" value="F:protein kinase activity"/>
    <property type="evidence" value="ECO:0007669"/>
    <property type="project" value="InterPro"/>
</dbReference>
<feature type="compositionally biased region" description="Polar residues" evidence="9">
    <location>
        <begin position="3334"/>
        <end position="3352"/>
    </location>
</feature>
<dbReference type="SUPFAM" id="SSF49265">
    <property type="entry name" value="Fibronectin type III"/>
    <property type="match status" value="2"/>
</dbReference>
<feature type="compositionally biased region" description="Basic and acidic residues" evidence="9">
    <location>
        <begin position="3172"/>
        <end position="3181"/>
    </location>
</feature>
<dbReference type="PROSITE" id="PS50835">
    <property type="entry name" value="IG_LIKE"/>
    <property type="match status" value="10"/>
</dbReference>
<feature type="region of interest" description="Disordered" evidence="9">
    <location>
        <begin position="2131"/>
        <end position="2188"/>
    </location>
</feature>
<dbReference type="FunFam" id="2.60.40.10:FF:000425">
    <property type="entry name" value="Myosin light chain kinase"/>
    <property type="match status" value="2"/>
</dbReference>
<dbReference type="InterPro" id="IPR036179">
    <property type="entry name" value="Ig-like_dom_sf"/>
</dbReference>
<dbReference type="Pfam" id="PF00069">
    <property type="entry name" value="Pkinase"/>
    <property type="match status" value="1"/>
</dbReference>
<dbReference type="SMART" id="SM00408">
    <property type="entry name" value="IGc2"/>
    <property type="match status" value="9"/>
</dbReference>
<feature type="compositionally biased region" description="Basic and acidic residues" evidence="9">
    <location>
        <begin position="2026"/>
        <end position="2054"/>
    </location>
</feature>
<dbReference type="FunFam" id="2.60.40.10:FF:000080">
    <property type="entry name" value="Myosin light chain kinase, smooth muscle"/>
    <property type="match status" value="1"/>
</dbReference>
<feature type="region of interest" description="Disordered" evidence="9">
    <location>
        <begin position="3258"/>
        <end position="3293"/>
    </location>
</feature>
<dbReference type="SMART" id="SM00060">
    <property type="entry name" value="FN3"/>
    <property type="match status" value="3"/>
</dbReference>
<dbReference type="PROSITE" id="PS00107">
    <property type="entry name" value="PROTEIN_KINASE_ATP"/>
    <property type="match status" value="1"/>
</dbReference>
<proteinExistence type="inferred from homology"/>
<dbReference type="Pfam" id="PF07679">
    <property type="entry name" value="I-set"/>
    <property type="match status" value="9"/>
</dbReference>
<feature type="compositionally biased region" description="Basic and acidic residues" evidence="9">
    <location>
        <begin position="3807"/>
        <end position="3826"/>
    </location>
</feature>
<evidence type="ECO:0000256" key="7">
    <source>
        <dbReference type="ARBA" id="ARBA00023319"/>
    </source>
</evidence>
<dbReference type="CDD" id="cd00063">
    <property type="entry name" value="FN3"/>
    <property type="match status" value="3"/>
</dbReference>
<feature type="compositionally biased region" description="Basic and acidic residues" evidence="9">
    <location>
        <begin position="3539"/>
        <end position="3549"/>
    </location>
</feature>
<evidence type="ECO:0000259" key="10">
    <source>
        <dbReference type="PROSITE" id="PS50011"/>
    </source>
</evidence>
<feature type="compositionally biased region" description="Low complexity" evidence="9">
    <location>
        <begin position="3506"/>
        <end position="3523"/>
    </location>
</feature>
<feature type="compositionally biased region" description="Polar residues" evidence="9">
    <location>
        <begin position="2997"/>
        <end position="3007"/>
    </location>
</feature>
<dbReference type="InterPro" id="IPR011009">
    <property type="entry name" value="Kinase-like_dom_sf"/>
</dbReference>
<dbReference type="GO" id="GO:0030017">
    <property type="term" value="C:sarcomere"/>
    <property type="evidence" value="ECO:0007669"/>
    <property type="project" value="UniProtKB-ARBA"/>
</dbReference>
<evidence type="ECO:0000313" key="14">
    <source>
        <dbReference type="Proteomes" id="UP001162480"/>
    </source>
</evidence>
<dbReference type="GO" id="GO:0045989">
    <property type="term" value="P:positive regulation of striated muscle contraction"/>
    <property type="evidence" value="ECO:0007669"/>
    <property type="project" value="UniProtKB-ARBA"/>
</dbReference>
<dbReference type="InterPro" id="IPR003961">
    <property type="entry name" value="FN3_dom"/>
</dbReference>